<dbReference type="OrthoDB" id="7204076at2"/>
<comment type="subunit">
    <text evidence="3">Homotrimer.</text>
</comment>
<keyword evidence="7" id="KW-1185">Reference proteome</keyword>
<dbReference type="EC" id="4.1.2.21" evidence="6"/>
<dbReference type="PANTHER" id="PTHR30246:SF1">
    <property type="entry name" value="2-DEHYDRO-3-DEOXY-6-PHOSPHOGALACTONATE ALDOLASE-RELATED"/>
    <property type="match status" value="1"/>
</dbReference>
<dbReference type="PANTHER" id="PTHR30246">
    <property type="entry name" value="2-KETO-3-DEOXY-6-PHOSPHOGLUCONATE ALDOLASE"/>
    <property type="match status" value="1"/>
</dbReference>
<dbReference type="InterPro" id="IPR013785">
    <property type="entry name" value="Aldolase_TIM"/>
</dbReference>
<reference evidence="6 7" key="1">
    <citation type="submission" date="2013-04" db="EMBL/GenBank/DDBJ databases">
        <title>Oceanicola sp. 22II1-22F33 Genome Sequencing.</title>
        <authorList>
            <person name="Lai Q."/>
            <person name="Li G."/>
            <person name="Shao Z."/>
        </authorList>
    </citation>
    <scope>NUCLEOTIDE SEQUENCE [LARGE SCALE GENOMIC DNA]</scope>
    <source>
        <strain evidence="6 7">22II1-22F33</strain>
    </source>
</reference>
<evidence type="ECO:0000313" key="7">
    <source>
        <dbReference type="Proteomes" id="UP000215377"/>
    </source>
</evidence>
<dbReference type="NCBIfam" id="NF006600">
    <property type="entry name" value="PRK09140.1"/>
    <property type="match status" value="1"/>
</dbReference>
<proteinExistence type="inferred from homology"/>
<keyword evidence="5" id="KW-0119">Carbohydrate metabolism</keyword>
<dbReference type="Gene3D" id="3.20.20.70">
    <property type="entry name" value="Aldolase class I"/>
    <property type="match status" value="1"/>
</dbReference>
<dbReference type="RefSeq" id="WP_088648320.1">
    <property type="nucleotide sequence ID" value="NZ_AQQR01000001.1"/>
</dbReference>
<keyword evidence="4 6" id="KW-0456">Lyase</keyword>
<comment type="similarity">
    <text evidence="2">Belongs to the KHG/KDPG aldolase family.</text>
</comment>
<dbReference type="Proteomes" id="UP000215377">
    <property type="component" value="Unassembled WGS sequence"/>
</dbReference>
<dbReference type="GO" id="GO:0008674">
    <property type="term" value="F:2-dehydro-3-deoxy-6-phosphogalactonate aldolase activity"/>
    <property type="evidence" value="ECO:0007669"/>
    <property type="project" value="UniProtKB-EC"/>
</dbReference>
<evidence type="ECO:0000256" key="3">
    <source>
        <dbReference type="ARBA" id="ARBA00011233"/>
    </source>
</evidence>
<comment type="caution">
    <text evidence="6">The sequence shown here is derived from an EMBL/GenBank/DDBJ whole genome shotgun (WGS) entry which is preliminary data.</text>
</comment>
<protein>
    <submittedName>
        <fullName evidence="6">2-dehydro-3-deoxy-6-phosphogalactonate aldolase</fullName>
        <ecNumber evidence="6">4.1.2.21</ecNumber>
    </submittedName>
</protein>
<evidence type="ECO:0000313" key="6">
    <source>
        <dbReference type="EMBL" id="OWU77680.1"/>
    </source>
</evidence>
<evidence type="ECO:0000256" key="4">
    <source>
        <dbReference type="ARBA" id="ARBA00023239"/>
    </source>
</evidence>
<gene>
    <name evidence="6" type="ORF">ATO3_03110</name>
</gene>
<evidence type="ECO:0000256" key="1">
    <source>
        <dbReference type="ARBA" id="ARBA00004761"/>
    </source>
</evidence>
<name>A0A225NTP0_9RHOB</name>
<dbReference type="CDD" id="cd00452">
    <property type="entry name" value="KDPG_aldolase"/>
    <property type="match status" value="1"/>
</dbReference>
<accession>A0A225NTP0</accession>
<evidence type="ECO:0000256" key="2">
    <source>
        <dbReference type="ARBA" id="ARBA00006906"/>
    </source>
</evidence>
<dbReference type="SUPFAM" id="SSF51569">
    <property type="entry name" value="Aldolase"/>
    <property type="match status" value="1"/>
</dbReference>
<dbReference type="AlphaFoldDB" id="A0A225NTP0"/>
<organism evidence="6 7">
    <name type="scientific">Marinibacterium profundimaris</name>
    <dbReference type="NCBI Taxonomy" id="1679460"/>
    <lineage>
        <taxon>Bacteria</taxon>
        <taxon>Pseudomonadati</taxon>
        <taxon>Pseudomonadota</taxon>
        <taxon>Alphaproteobacteria</taxon>
        <taxon>Rhodobacterales</taxon>
        <taxon>Paracoccaceae</taxon>
        <taxon>Marinibacterium</taxon>
    </lineage>
</organism>
<dbReference type="Pfam" id="PF01081">
    <property type="entry name" value="Aldolase"/>
    <property type="match status" value="1"/>
</dbReference>
<comment type="pathway">
    <text evidence="1">Carbohydrate acid metabolism.</text>
</comment>
<dbReference type="InterPro" id="IPR000887">
    <property type="entry name" value="Aldlse_KDPG_KHG"/>
</dbReference>
<dbReference type="EMBL" id="AQQR01000001">
    <property type="protein sequence ID" value="OWU77680.1"/>
    <property type="molecule type" value="Genomic_DNA"/>
</dbReference>
<sequence length="207" mass="20727">MRNIVAILRGVQPDEVTAVAEALIGAGITKIEVPLNSPDPMVSIERLALAHGDRALIGAGTVLSPADVAATKAAGGRLVVSPDCNPDVIAATKAAEMLSYPGVMTPTECFAALRAGADGLKIFPGSLIGPEGLKAIRAVLPVGTEVLAVGGAGAENLAEWIDAGASGFGIGSALYKPGDSAATVASRAERLVAAYDKATTGIEEALT</sequence>
<evidence type="ECO:0000256" key="5">
    <source>
        <dbReference type="ARBA" id="ARBA00023277"/>
    </source>
</evidence>